<dbReference type="AlphaFoldDB" id="F0WE02"/>
<feature type="transmembrane region" description="Helical" evidence="3">
    <location>
        <begin position="363"/>
        <end position="388"/>
    </location>
</feature>
<keyword evidence="3" id="KW-1133">Transmembrane helix</keyword>
<dbReference type="SUPFAM" id="SSF53756">
    <property type="entry name" value="UDP-Glycosyltransferase/glycogen phosphorylase"/>
    <property type="match status" value="1"/>
</dbReference>
<evidence type="ECO:0000256" key="3">
    <source>
        <dbReference type="SAM" id="Phobius"/>
    </source>
</evidence>
<dbReference type="GO" id="GO:0008194">
    <property type="term" value="F:UDP-glycosyltransferase activity"/>
    <property type="evidence" value="ECO:0007669"/>
    <property type="project" value="TreeGrafter"/>
</dbReference>
<gene>
    <name evidence="4" type="primary">AlNc14C71G4869</name>
    <name evidence="4" type="ORF">ALNC14_055740</name>
</gene>
<dbReference type="PANTHER" id="PTHR48043:SF145">
    <property type="entry name" value="FI06409P-RELATED"/>
    <property type="match status" value="1"/>
</dbReference>
<keyword evidence="2" id="KW-0808">Transferase</keyword>
<dbReference type="PANTHER" id="PTHR48043">
    <property type="entry name" value="EG:EG0003.4 PROTEIN-RELATED"/>
    <property type="match status" value="1"/>
</dbReference>
<dbReference type="EMBL" id="FR824116">
    <property type="protein sequence ID" value="CCA19431.1"/>
    <property type="molecule type" value="Genomic_DNA"/>
</dbReference>
<keyword evidence="3" id="KW-0812">Transmembrane</keyword>
<keyword evidence="1" id="KW-0328">Glycosyltransferase</keyword>
<reference evidence="4" key="2">
    <citation type="submission" date="2011-02" db="EMBL/GenBank/DDBJ databases">
        <authorList>
            <person name="MacLean D."/>
        </authorList>
    </citation>
    <scope>NUCLEOTIDE SEQUENCE</scope>
</reference>
<evidence type="ECO:0000313" key="4">
    <source>
        <dbReference type="EMBL" id="CCA19431.1"/>
    </source>
</evidence>
<sequence>MLPPLLDVLARKMPNLIVTDRYAFAGVDVGVALSIPFVVNSASILMDIDYPPNIIPAPFSNISVHTSRVIDRCLNVCYRLLFRFTWIQIYRQLNENRKRTGLDQNMDKPHHLTLVNSVFGLDVPRAMSPQHQMVGLLACTQQPTRMESCVPDTQRLPAQLWSWMVSLEKARPLLLITLPCPSLHDPVFQWIHHVIRKIGFRAIWKVASDFNVSENNSTSIYYLQSDTIEEISILQQIASLSAVIISGDAQLVLYALAFGLPILGIPETAEQLEHLNAVARAGAGVVALPSSLSMDRIAELLRRLRYDNGLRTAAARLGKLLNTTGGTKRAVDSIVSVLEFGISHLTPQRCVQSWIQSYFVDVYALYGILLGVVVISLCAFSSVLYSVLQSTCARYRETTDPKARTVGKESNVKQNNKKKRAAAKLRTLNNHGASI</sequence>
<dbReference type="InterPro" id="IPR050271">
    <property type="entry name" value="UDP-glycosyltransferase"/>
</dbReference>
<protein>
    <submittedName>
        <fullName evidence="4">Uncharacterized protein AlNc14C71G4869</fullName>
    </submittedName>
</protein>
<dbReference type="Gene3D" id="3.40.50.2000">
    <property type="entry name" value="Glycogen Phosphorylase B"/>
    <property type="match status" value="2"/>
</dbReference>
<accession>F0WE02</accession>
<proteinExistence type="predicted"/>
<evidence type="ECO:0000256" key="1">
    <source>
        <dbReference type="ARBA" id="ARBA00022676"/>
    </source>
</evidence>
<dbReference type="HOGENOM" id="CLU_649586_0_0_1"/>
<name>F0WE02_9STRA</name>
<organism evidence="4">
    <name type="scientific">Albugo laibachii Nc14</name>
    <dbReference type="NCBI Taxonomy" id="890382"/>
    <lineage>
        <taxon>Eukaryota</taxon>
        <taxon>Sar</taxon>
        <taxon>Stramenopiles</taxon>
        <taxon>Oomycota</taxon>
        <taxon>Peronosporomycetes</taxon>
        <taxon>Albuginales</taxon>
        <taxon>Albuginaceae</taxon>
        <taxon>Albugo</taxon>
    </lineage>
</organism>
<keyword evidence="3" id="KW-0472">Membrane</keyword>
<evidence type="ECO:0000256" key="2">
    <source>
        <dbReference type="ARBA" id="ARBA00022679"/>
    </source>
</evidence>
<reference evidence="4" key="1">
    <citation type="journal article" date="2011" name="PLoS Biol.">
        <title>Gene gain and loss during evolution of obligate parasitism in the white rust pathogen of Arabidopsis thaliana.</title>
        <authorList>
            <person name="Kemen E."/>
            <person name="Gardiner A."/>
            <person name="Schultz-Larsen T."/>
            <person name="Kemen A.C."/>
            <person name="Balmuth A.L."/>
            <person name="Robert-Seilaniantz A."/>
            <person name="Bailey K."/>
            <person name="Holub E."/>
            <person name="Studholme D.J."/>
            <person name="Maclean D."/>
            <person name="Jones J.D."/>
        </authorList>
    </citation>
    <scope>NUCLEOTIDE SEQUENCE</scope>
</reference>